<feature type="domain" description="BTB" evidence="1">
    <location>
        <begin position="235"/>
        <end position="304"/>
    </location>
</feature>
<dbReference type="SUPFAM" id="SSF49599">
    <property type="entry name" value="TRAF domain-like"/>
    <property type="match status" value="1"/>
</dbReference>
<protein>
    <recommendedName>
        <fullName evidence="1">BTB domain-containing protein</fullName>
    </recommendedName>
</protein>
<dbReference type="SUPFAM" id="SSF54695">
    <property type="entry name" value="POZ domain"/>
    <property type="match status" value="1"/>
</dbReference>
<dbReference type="Pfam" id="PF00651">
    <property type="entry name" value="BTB"/>
    <property type="match status" value="1"/>
</dbReference>
<evidence type="ECO:0000259" key="1">
    <source>
        <dbReference type="PROSITE" id="PS50097"/>
    </source>
</evidence>
<reference evidence="2 3" key="1">
    <citation type="journal article" date="2017" name="Curr. Biol.">
        <title>The Evolution of Venom by Co-option of Single-Copy Genes.</title>
        <authorList>
            <person name="Martinson E.O."/>
            <person name="Mrinalini"/>
            <person name="Kelkar Y.D."/>
            <person name="Chang C.H."/>
            <person name="Werren J.H."/>
        </authorList>
    </citation>
    <scope>NUCLEOTIDE SEQUENCE [LARGE SCALE GENOMIC DNA]</scope>
    <source>
        <strain evidence="2 3">Alberta</strain>
        <tissue evidence="2">Whole body</tissue>
    </source>
</reference>
<proteinExistence type="predicted"/>
<comment type="caution">
    <text evidence="2">The sequence shown here is derived from an EMBL/GenBank/DDBJ whole genome shotgun (WGS) entry which is preliminary data.</text>
</comment>
<dbReference type="Proteomes" id="UP000215335">
    <property type="component" value="Unassembled WGS sequence"/>
</dbReference>
<dbReference type="SMART" id="SM00225">
    <property type="entry name" value="BTB"/>
    <property type="match status" value="1"/>
</dbReference>
<gene>
    <name evidence="2" type="ORF">TSAR_009633</name>
</gene>
<organism evidence="2 3">
    <name type="scientific">Trichomalopsis sarcophagae</name>
    <dbReference type="NCBI Taxonomy" id="543379"/>
    <lineage>
        <taxon>Eukaryota</taxon>
        <taxon>Metazoa</taxon>
        <taxon>Ecdysozoa</taxon>
        <taxon>Arthropoda</taxon>
        <taxon>Hexapoda</taxon>
        <taxon>Insecta</taxon>
        <taxon>Pterygota</taxon>
        <taxon>Neoptera</taxon>
        <taxon>Endopterygota</taxon>
        <taxon>Hymenoptera</taxon>
        <taxon>Apocrita</taxon>
        <taxon>Proctotrupomorpha</taxon>
        <taxon>Chalcidoidea</taxon>
        <taxon>Pteromalidae</taxon>
        <taxon>Pteromalinae</taxon>
        <taxon>Trichomalopsis</taxon>
    </lineage>
</organism>
<dbReference type="PANTHER" id="PTHR24413">
    <property type="entry name" value="SPECKLE-TYPE POZ PROTEIN"/>
    <property type="match status" value="1"/>
</dbReference>
<dbReference type="PROSITE" id="PS50097">
    <property type="entry name" value="BTB"/>
    <property type="match status" value="1"/>
</dbReference>
<dbReference type="InterPro" id="IPR011333">
    <property type="entry name" value="SKP1/BTB/POZ_sf"/>
</dbReference>
<sequence length="393" mass="44682">MKSPRPITSFNPSTYVTLISLLLSLPVIYARRRSFLSSFTSTAFSITADDWGVSDIAMARGNYTWLIGNYTYALEHVLVYQSLCSAQFSSPEAPEFKFYLCARINGYHNNTRQGTLYVFMYYASGEPDRVNVDMRYALLNIHGQPANEGLSVKYSTLKRGDQGYGHKSQLATSEFILDPANKVLSSLDQITVYLEYTAYIGWVSFSGDCRSVLKEEPVKLLGQDMARFKELGKYYDVTLRVMGQEMQAHKVILAARSSIFAVLFDTVNEDRLRQSSYVDVDDIKPEVMTEVLRYIYTNEVHNISIYAKDLLYAADEFDLGNLREMCEMELCENITPEIAYDVLILATKIKAERLRLRAARYINSHLMEIIQTPRFNKIINTDSSCISSALSVS</sequence>
<name>A0A232EDA9_9HYME</name>
<evidence type="ECO:0000313" key="3">
    <source>
        <dbReference type="Proteomes" id="UP000215335"/>
    </source>
</evidence>
<dbReference type="EMBL" id="NNAY01007089">
    <property type="protein sequence ID" value="OXU16341.1"/>
    <property type="molecule type" value="Genomic_DNA"/>
</dbReference>
<dbReference type="Gene3D" id="6.10.250.3030">
    <property type="match status" value="1"/>
</dbReference>
<dbReference type="STRING" id="543379.A0A232EDA9"/>
<keyword evidence="3" id="KW-1185">Reference proteome</keyword>
<dbReference type="Gene3D" id="2.60.210.10">
    <property type="entry name" value="Apoptosis, Tumor Necrosis Factor Receptor Associated Protein 2, Chain A"/>
    <property type="match status" value="1"/>
</dbReference>
<dbReference type="InterPro" id="IPR000210">
    <property type="entry name" value="BTB/POZ_dom"/>
</dbReference>
<dbReference type="InterPro" id="IPR008974">
    <property type="entry name" value="TRAF-like"/>
</dbReference>
<evidence type="ECO:0000313" key="2">
    <source>
        <dbReference type="EMBL" id="OXU16341.1"/>
    </source>
</evidence>
<accession>A0A232EDA9</accession>
<dbReference type="AlphaFoldDB" id="A0A232EDA9"/>
<dbReference type="Gene3D" id="3.30.710.10">
    <property type="entry name" value="Potassium Channel Kv1.1, Chain A"/>
    <property type="match status" value="1"/>
</dbReference>